<evidence type="ECO:0000313" key="3">
    <source>
        <dbReference type="EMBL" id="MBS5519194.1"/>
    </source>
</evidence>
<dbReference type="GO" id="GO:0009691">
    <property type="term" value="P:cytokinin biosynthetic process"/>
    <property type="evidence" value="ECO:0007669"/>
    <property type="project" value="UniProtKB-UniRule"/>
</dbReference>
<reference evidence="3" key="1">
    <citation type="submission" date="2021-02" db="EMBL/GenBank/DDBJ databases">
        <title>Infant gut strain persistence is associated with maternal origin, phylogeny, and functional potential including surface adhesion and iron acquisition.</title>
        <authorList>
            <person name="Lou Y.C."/>
        </authorList>
    </citation>
    <scope>NUCLEOTIDE SEQUENCE</scope>
    <source>
        <strain evidence="3">L3_106_000M1_dasL3_106_000M1_concoct_15</strain>
    </source>
</reference>
<dbReference type="PANTHER" id="PTHR31223:SF70">
    <property type="entry name" value="LOG FAMILY PROTEIN YJL055W"/>
    <property type="match status" value="1"/>
</dbReference>
<dbReference type="PANTHER" id="PTHR31223">
    <property type="entry name" value="LOG FAMILY PROTEIN YJL055W"/>
    <property type="match status" value="1"/>
</dbReference>
<dbReference type="SUPFAM" id="SSF102405">
    <property type="entry name" value="MCP/YpsA-like"/>
    <property type="match status" value="1"/>
</dbReference>
<evidence type="ECO:0000313" key="4">
    <source>
        <dbReference type="Proteomes" id="UP000754226"/>
    </source>
</evidence>
<comment type="similarity">
    <text evidence="1 2">Belongs to the LOG family.</text>
</comment>
<comment type="caution">
    <text evidence="3">The sequence shown here is derived from an EMBL/GenBank/DDBJ whole genome shotgun (WGS) entry which is preliminary data.</text>
</comment>
<organism evidence="3 4">
    <name type="scientific">Acidaminococcus intestini</name>
    <dbReference type="NCBI Taxonomy" id="187327"/>
    <lineage>
        <taxon>Bacteria</taxon>
        <taxon>Bacillati</taxon>
        <taxon>Bacillota</taxon>
        <taxon>Negativicutes</taxon>
        <taxon>Acidaminococcales</taxon>
        <taxon>Acidaminococcaceae</taxon>
        <taxon>Acidaminococcus</taxon>
    </lineage>
</organism>
<proteinExistence type="inferred from homology"/>
<dbReference type="InterPro" id="IPR031100">
    <property type="entry name" value="LOG_fam"/>
</dbReference>
<dbReference type="EC" id="3.2.2.n1" evidence="2"/>
<protein>
    <recommendedName>
        <fullName evidence="2">Cytokinin riboside 5'-monophosphate phosphoribohydrolase</fullName>
        <ecNumber evidence="2">3.2.2.n1</ecNumber>
    </recommendedName>
</protein>
<dbReference type="GO" id="GO:0016799">
    <property type="term" value="F:hydrolase activity, hydrolyzing N-glycosyl compounds"/>
    <property type="evidence" value="ECO:0007669"/>
    <property type="project" value="TreeGrafter"/>
</dbReference>
<name>A0A943EJN6_9FIRM</name>
<sequence length="180" mass="20170">MNITVYCGSQFGADPIYQEKAKELGQWIGTNGHTLIYGGGKIGLMGAVADAVLAEGGTVIGVIPEFLKTPDKVHDRLTKLYTVKTMEDRKRRMIDLGEAFIALPGGPGTLEEISEIMSLRRLKKCTAPCLIYNVSGYYDPLESMCQRMGRQEFIVSDYEEIVLFPRCLDEIRYYLEEEEG</sequence>
<dbReference type="EMBL" id="JAGZCZ010000002">
    <property type="protein sequence ID" value="MBS5519194.1"/>
    <property type="molecule type" value="Genomic_DNA"/>
</dbReference>
<dbReference type="GO" id="GO:0005829">
    <property type="term" value="C:cytosol"/>
    <property type="evidence" value="ECO:0007669"/>
    <property type="project" value="TreeGrafter"/>
</dbReference>
<keyword evidence="2" id="KW-0378">Hydrolase</keyword>
<dbReference type="InterPro" id="IPR005269">
    <property type="entry name" value="LOG"/>
</dbReference>
<dbReference type="Pfam" id="PF03641">
    <property type="entry name" value="Lysine_decarbox"/>
    <property type="match status" value="1"/>
</dbReference>
<dbReference type="Proteomes" id="UP000754226">
    <property type="component" value="Unassembled WGS sequence"/>
</dbReference>
<dbReference type="AlphaFoldDB" id="A0A943EJN6"/>
<evidence type="ECO:0000256" key="1">
    <source>
        <dbReference type="ARBA" id="ARBA00006763"/>
    </source>
</evidence>
<evidence type="ECO:0000256" key="2">
    <source>
        <dbReference type="RuleBase" id="RU363015"/>
    </source>
</evidence>
<accession>A0A943EJN6</accession>
<gene>
    <name evidence="3" type="ORF">KHX13_02485</name>
</gene>
<keyword evidence="2" id="KW-0203">Cytokinin biosynthesis</keyword>
<dbReference type="NCBIfam" id="TIGR00730">
    <property type="entry name" value="Rossman fold protein, TIGR00730 family"/>
    <property type="match status" value="1"/>
</dbReference>
<dbReference type="Gene3D" id="3.40.50.450">
    <property type="match status" value="1"/>
</dbReference>